<comment type="caution">
    <text evidence="2">The sequence shown here is derived from an EMBL/GenBank/DDBJ whole genome shotgun (WGS) entry which is preliminary data.</text>
</comment>
<evidence type="ECO:0000313" key="2">
    <source>
        <dbReference type="EMBL" id="GFA21413.1"/>
    </source>
</evidence>
<dbReference type="GO" id="GO:0016740">
    <property type="term" value="F:transferase activity"/>
    <property type="evidence" value="ECO:0007669"/>
    <property type="project" value="UniProtKB-KW"/>
</dbReference>
<gene>
    <name evidence="2" type="ORF">Tci_593385</name>
</gene>
<sequence>MILLRVELLSVSAFLADEKPNNNGGQVCGYWSLDYWGGDYFLDAADDYVRHRLTKGIPSLFSDLSPQYNHAGKADILEKLVLG</sequence>
<accession>A0A699J978</accession>
<keyword evidence="2" id="KW-0808">Transferase</keyword>
<evidence type="ECO:0000256" key="1">
    <source>
        <dbReference type="SAM" id="SignalP"/>
    </source>
</evidence>
<dbReference type="EMBL" id="BKCJ010386752">
    <property type="protein sequence ID" value="GFA21413.1"/>
    <property type="molecule type" value="Genomic_DNA"/>
</dbReference>
<keyword evidence="1" id="KW-0732">Signal</keyword>
<reference evidence="2" key="1">
    <citation type="journal article" date="2019" name="Sci. Rep.">
        <title>Draft genome of Tanacetum cinerariifolium, the natural source of mosquito coil.</title>
        <authorList>
            <person name="Yamashiro T."/>
            <person name="Shiraishi A."/>
            <person name="Satake H."/>
            <person name="Nakayama K."/>
        </authorList>
    </citation>
    <scope>NUCLEOTIDE SEQUENCE</scope>
</reference>
<organism evidence="2">
    <name type="scientific">Tanacetum cinerariifolium</name>
    <name type="common">Dalmatian daisy</name>
    <name type="synonym">Chrysanthemum cinerariifolium</name>
    <dbReference type="NCBI Taxonomy" id="118510"/>
    <lineage>
        <taxon>Eukaryota</taxon>
        <taxon>Viridiplantae</taxon>
        <taxon>Streptophyta</taxon>
        <taxon>Embryophyta</taxon>
        <taxon>Tracheophyta</taxon>
        <taxon>Spermatophyta</taxon>
        <taxon>Magnoliopsida</taxon>
        <taxon>eudicotyledons</taxon>
        <taxon>Gunneridae</taxon>
        <taxon>Pentapetalae</taxon>
        <taxon>asterids</taxon>
        <taxon>campanulids</taxon>
        <taxon>Asterales</taxon>
        <taxon>Asteraceae</taxon>
        <taxon>Asteroideae</taxon>
        <taxon>Anthemideae</taxon>
        <taxon>Anthemidinae</taxon>
        <taxon>Tanacetum</taxon>
    </lineage>
</organism>
<proteinExistence type="predicted"/>
<feature type="chain" id="PRO_5025622708" evidence="1">
    <location>
        <begin position="17"/>
        <end position="83"/>
    </location>
</feature>
<dbReference type="Gene3D" id="1.25.40.1040">
    <property type="match status" value="1"/>
</dbReference>
<dbReference type="AlphaFoldDB" id="A0A699J978"/>
<dbReference type="Pfam" id="PF12569">
    <property type="entry name" value="NatA_aux_su"/>
    <property type="match status" value="1"/>
</dbReference>
<name>A0A699J978_TANCI</name>
<feature type="signal peptide" evidence="1">
    <location>
        <begin position="1"/>
        <end position="16"/>
    </location>
</feature>
<protein>
    <submittedName>
        <fullName evidence="2">N-alpha-acetyltransferase 16, NatA auxiliary subunit</fullName>
    </submittedName>
</protein>
<dbReference type="InterPro" id="IPR021183">
    <property type="entry name" value="NatA_aux_su"/>
</dbReference>